<feature type="transmembrane region" description="Helical" evidence="9">
    <location>
        <begin position="67"/>
        <end position="91"/>
    </location>
</feature>
<feature type="transmembrane region" description="Helical" evidence="9">
    <location>
        <begin position="12"/>
        <end position="32"/>
    </location>
</feature>
<evidence type="ECO:0000256" key="4">
    <source>
        <dbReference type="ARBA" id="ARBA00022475"/>
    </source>
</evidence>
<evidence type="ECO:0000256" key="6">
    <source>
        <dbReference type="ARBA" id="ARBA00022692"/>
    </source>
</evidence>
<keyword evidence="7 9" id="KW-1133">Transmembrane helix</keyword>
<evidence type="ECO:0000256" key="9">
    <source>
        <dbReference type="RuleBase" id="RU363032"/>
    </source>
</evidence>
<sequence>MKQWFERLIEGAIFFSGLASILFVGLIFFFLLKEGLSLFQTVNIGSFLFGLNWYPISEPAQFGILPLILGSLLVTFGAIVIAVPLGLAAAIYVAEVAPPWLREILKTGIELLAAIPSIVLGFIGIITLAPFLKTIFNLPSGLTALAGSIMLAFMAMPTIVSIIEDSISCVPKNYKEGSLALGATRWQTIYRVTLPAASSGILAAIMLGIGRVIGETMAVLMITGNAAVMPTSLLQPVRTLTATIAAEMGEAVTGSEHYYALFAIGIVLFIFSFIINLLADIALHRGPKRSRVRK</sequence>
<name>A0A1F4T9U6_UNCSA</name>
<dbReference type="GO" id="GO:0006817">
    <property type="term" value="P:phosphate ion transport"/>
    <property type="evidence" value="ECO:0007669"/>
    <property type="project" value="UniProtKB-KW"/>
</dbReference>
<dbReference type="InterPro" id="IPR011864">
    <property type="entry name" value="Phosphate_PstC"/>
</dbReference>
<comment type="function">
    <text evidence="10">Part of the binding-protein-dependent transport system for phosphate; probably responsible for the translocation of the substrate across the membrane.</text>
</comment>
<dbReference type="InterPro" id="IPR051124">
    <property type="entry name" value="Phosphate_Transport_Permease"/>
</dbReference>
<feature type="transmembrane region" description="Helical" evidence="9">
    <location>
        <begin position="189"/>
        <end position="210"/>
    </location>
</feature>
<dbReference type="Pfam" id="PF00528">
    <property type="entry name" value="BPD_transp_1"/>
    <property type="match status" value="1"/>
</dbReference>
<protein>
    <recommendedName>
        <fullName evidence="10">Phosphate transport system permease protein</fullName>
    </recommendedName>
</protein>
<keyword evidence="4 10" id="KW-1003">Cell membrane</keyword>
<comment type="similarity">
    <text evidence="2 10">Belongs to the binding-protein-dependent transport system permease family. CysTW subfamily.</text>
</comment>
<evidence type="ECO:0000313" key="13">
    <source>
        <dbReference type="Proteomes" id="UP000178951"/>
    </source>
</evidence>
<dbReference type="CDD" id="cd06261">
    <property type="entry name" value="TM_PBP2"/>
    <property type="match status" value="1"/>
</dbReference>
<evidence type="ECO:0000313" key="12">
    <source>
        <dbReference type="EMBL" id="OGC29407.1"/>
    </source>
</evidence>
<feature type="transmembrane region" description="Helical" evidence="9">
    <location>
        <begin position="111"/>
        <end position="132"/>
    </location>
</feature>
<evidence type="ECO:0000259" key="11">
    <source>
        <dbReference type="PROSITE" id="PS50928"/>
    </source>
</evidence>
<dbReference type="GO" id="GO:0005315">
    <property type="term" value="F:phosphate transmembrane transporter activity"/>
    <property type="evidence" value="ECO:0007669"/>
    <property type="project" value="InterPro"/>
</dbReference>
<dbReference type="SUPFAM" id="SSF161098">
    <property type="entry name" value="MetI-like"/>
    <property type="match status" value="1"/>
</dbReference>
<feature type="domain" description="ABC transmembrane type-1" evidence="11">
    <location>
        <begin position="68"/>
        <end position="279"/>
    </location>
</feature>
<gene>
    <name evidence="12" type="ORF">A2311_06705</name>
</gene>
<proteinExistence type="inferred from homology"/>
<dbReference type="InterPro" id="IPR035906">
    <property type="entry name" value="MetI-like_sf"/>
</dbReference>
<dbReference type="NCBIfam" id="TIGR02138">
    <property type="entry name" value="phosphate_pstC"/>
    <property type="match status" value="1"/>
</dbReference>
<comment type="caution">
    <text evidence="12">The sequence shown here is derived from an EMBL/GenBank/DDBJ whole genome shotgun (WGS) entry which is preliminary data.</text>
</comment>
<dbReference type="STRING" id="1802583.A2311_06705"/>
<evidence type="ECO:0000256" key="8">
    <source>
        <dbReference type="ARBA" id="ARBA00023136"/>
    </source>
</evidence>
<reference evidence="12 13" key="1">
    <citation type="journal article" date="2016" name="Nat. Commun.">
        <title>Thousands of microbial genomes shed light on interconnected biogeochemical processes in an aquifer system.</title>
        <authorList>
            <person name="Anantharaman K."/>
            <person name="Brown C.T."/>
            <person name="Hug L.A."/>
            <person name="Sharon I."/>
            <person name="Castelle C.J."/>
            <person name="Probst A.J."/>
            <person name="Thomas B.C."/>
            <person name="Singh A."/>
            <person name="Wilkins M.J."/>
            <person name="Karaoz U."/>
            <person name="Brodie E.L."/>
            <person name="Williams K.H."/>
            <person name="Hubbard S.S."/>
            <person name="Banfield J.F."/>
        </authorList>
    </citation>
    <scope>NUCLEOTIDE SEQUENCE [LARGE SCALE GENOMIC DNA]</scope>
</reference>
<evidence type="ECO:0000256" key="1">
    <source>
        <dbReference type="ARBA" id="ARBA00004651"/>
    </source>
</evidence>
<dbReference type="EMBL" id="MEUF01000093">
    <property type="protein sequence ID" value="OGC29407.1"/>
    <property type="molecule type" value="Genomic_DNA"/>
</dbReference>
<feature type="transmembrane region" description="Helical" evidence="9">
    <location>
        <begin position="257"/>
        <end position="283"/>
    </location>
</feature>
<evidence type="ECO:0000256" key="10">
    <source>
        <dbReference type="RuleBase" id="RU363054"/>
    </source>
</evidence>
<dbReference type="PROSITE" id="PS50928">
    <property type="entry name" value="ABC_TM1"/>
    <property type="match status" value="1"/>
</dbReference>
<evidence type="ECO:0000256" key="5">
    <source>
        <dbReference type="ARBA" id="ARBA00022592"/>
    </source>
</evidence>
<dbReference type="AlphaFoldDB" id="A0A1F4T9U6"/>
<dbReference type="InterPro" id="IPR000515">
    <property type="entry name" value="MetI-like"/>
</dbReference>
<evidence type="ECO:0000256" key="7">
    <source>
        <dbReference type="ARBA" id="ARBA00022989"/>
    </source>
</evidence>
<comment type="subcellular location">
    <subcellularLocation>
        <location evidence="1 9">Cell membrane</location>
        <topology evidence="1 9">Multi-pass membrane protein</topology>
    </subcellularLocation>
</comment>
<dbReference type="GO" id="GO:0005886">
    <property type="term" value="C:plasma membrane"/>
    <property type="evidence" value="ECO:0007669"/>
    <property type="project" value="UniProtKB-SubCell"/>
</dbReference>
<dbReference type="Gene3D" id="1.10.3720.10">
    <property type="entry name" value="MetI-like"/>
    <property type="match status" value="1"/>
</dbReference>
<dbReference type="PANTHER" id="PTHR30425:SF1">
    <property type="entry name" value="PHOSPHATE TRANSPORT SYSTEM PERMEASE PROTEIN PSTC"/>
    <property type="match status" value="1"/>
</dbReference>
<dbReference type="PANTHER" id="PTHR30425">
    <property type="entry name" value="PHOSPHATE TRANSPORT SYSTEM PERMEASE PROTEIN PST"/>
    <property type="match status" value="1"/>
</dbReference>
<keyword evidence="3 9" id="KW-0813">Transport</keyword>
<dbReference type="Proteomes" id="UP000178951">
    <property type="component" value="Unassembled WGS sequence"/>
</dbReference>
<evidence type="ECO:0000256" key="3">
    <source>
        <dbReference type="ARBA" id="ARBA00022448"/>
    </source>
</evidence>
<accession>A0A1F4T9U6</accession>
<keyword evidence="6 9" id="KW-0812">Transmembrane</keyword>
<evidence type="ECO:0000256" key="2">
    <source>
        <dbReference type="ARBA" id="ARBA00007069"/>
    </source>
</evidence>
<organism evidence="12 13">
    <name type="scientific">candidate division WOR-1 bacterium RIFOXYB2_FULL_48_7</name>
    <dbReference type="NCBI Taxonomy" id="1802583"/>
    <lineage>
        <taxon>Bacteria</taxon>
        <taxon>Bacillati</taxon>
        <taxon>Saganbacteria</taxon>
    </lineage>
</organism>
<feature type="transmembrane region" description="Helical" evidence="9">
    <location>
        <begin position="144"/>
        <end position="163"/>
    </location>
</feature>
<keyword evidence="5 10" id="KW-0592">Phosphate transport</keyword>
<keyword evidence="8 9" id="KW-0472">Membrane</keyword>